<dbReference type="PANTHER" id="PTHR22893:SF91">
    <property type="entry name" value="NADPH DEHYDROGENASE 2-RELATED"/>
    <property type="match status" value="1"/>
</dbReference>
<evidence type="ECO:0000256" key="1">
    <source>
        <dbReference type="ARBA" id="ARBA00001917"/>
    </source>
</evidence>
<gene>
    <name evidence="6" type="primary">KNAG0J00330</name>
    <name evidence="6" type="ordered locus">KNAG_0J00330</name>
</gene>
<comment type="similarity">
    <text evidence="2">Belongs to the NADH:flavin oxidoreductase/NADH oxidase family.</text>
</comment>
<dbReference type="RefSeq" id="XP_022466361.1">
    <property type="nucleotide sequence ID" value="XM_022610024.1"/>
</dbReference>
<dbReference type="SUPFAM" id="SSF51395">
    <property type="entry name" value="FMN-linked oxidoreductases"/>
    <property type="match status" value="1"/>
</dbReference>
<sequence>MAFLKGVEPLAWKDTKLFEPIKVGNVQLEHRAVMAPLSRMRAEYPGLVPNRQLALEYYDQRSKTPGTLIFTESVIPCAQAGGHDHAPGIWTKEQIDEWTKIFKRIHDNKCFVWLQLISQGRRGSPANLKRDNLRFDAPSPGVYFDENSERAAKECGNPLHGLTKDEMKQYIADYVQAARNAIGAGADGVEVHCATGFLLNQFLDPVTNKRTDEYGGTIENRIRFPLEVIDGIAEAIGWEKMGVRISPYSKFNGMSGSSDPTLLATYVLLLGELQKRANNGKPAAYVHVVEPRVSAPLADYDDIADVTGTNDYIYSVWKGVVIRAGNFTLQEAETKKALENNRSLIAYGRFYIANPDLVERLREGLPLNKYDRSTFYTHTKEGYTDYPTFEEAINWGWK</sequence>
<dbReference type="Pfam" id="PF00724">
    <property type="entry name" value="Oxidored_FMN"/>
    <property type="match status" value="1"/>
</dbReference>
<evidence type="ECO:0000256" key="2">
    <source>
        <dbReference type="ARBA" id="ARBA00005979"/>
    </source>
</evidence>
<evidence type="ECO:0000256" key="4">
    <source>
        <dbReference type="ARBA" id="ARBA00023002"/>
    </source>
</evidence>
<dbReference type="PANTHER" id="PTHR22893">
    <property type="entry name" value="NADH OXIDOREDUCTASE-RELATED"/>
    <property type="match status" value="1"/>
</dbReference>
<dbReference type="eggNOG" id="KOG0134">
    <property type="taxonomic scope" value="Eukaryota"/>
</dbReference>
<keyword evidence="3" id="KW-0288">FMN</keyword>
<protein>
    <recommendedName>
        <fullName evidence="5">NADH:flavin oxidoreductase/NADH oxidase N-terminal domain-containing protein</fullName>
    </recommendedName>
</protein>
<accession>J7SAF4</accession>
<dbReference type="InterPro" id="IPR001155">
    <property type="entry name" value="OxRdtase_FMN_N"/>
</dbReference>
<dbReference type="AlphaFoldDB" id="J7SAF4"/>
<keyword evidence="4" id="KW-0560">Oxidoreductase</keyword>
<dbReference type="GeneID" id="34527871"/>
<dbReference type="InterPro" id="IPR045247">
    <property type="entry name" value="Oye-like"/>
</dbReference>
<evidence type="ECO:0000256" key="3">
    <source>
        <dbReference type="ARBA" id="ARBA00022643"/>
    </source>
</evidence>
<dbReference type="STRING" id="1071383.J7SAF4"/>
<proteinExistence type="inferred from homology"/>
<dbReference type="GO" id="GO:0010181">
    <property type="term" value="F:FMN binding"/>
    <property type="evidence" value="ECO:0007669"/>
    <property type="project" value="InterPro"/>
</dbReference>
<dbReference type="HOGENOM" id="CLU_012153_0_0_1"/>
<dbReference type="FunFam" id="3.20.20.70:FF:000138">
    <property type="entry name" value="NADPH dehydrogenase 1"/>
    <property type="match status" value="1"/>
</dbReference>
<name>J7SAF4_HUIN7</name>
<keyword evidence="7" id="KW-1185">Reference proteome</keyword>
<dbReference type="InterPro" id="IPR013785">
    <property type="entry name" value="Aldolase_TIM"/>
</dbReference>
<dbReference type="Proteomes" id="UP000006310">
    <property type="component" value="Chromosome 10"/>
</dbReference>
<dbReference type="KEGG" id="kng:KNAG_0J00330"/>
<evidence type="ECO:0000313" key="7">
    <source>
        <dbReference type="Proteomes" id="UP000006310"/>
    </source>
</evidence>
<reference evidence="7" key="2">
    <citation type="submission" date="2012-08" db="EMBL/GenBank/DDBJ databases">
        <title>Genome sequence of Kazachstania naganishii.</title>
        <authorList>
            <person name="Gordon J.L."/>
            <person name="Armisen D."/>
            <person name="Proux-Wera E."/>
            <person name="OhEigeartaigh S.S."/>
            <person name="Byrne K.P."/>
            <person name="Wolfe K.H."/>
        </authorList>
    </citation>
    <scope>NUCLEOTIDE SEQUENCE [LARGE SCALE GENOMIC DNA]</scope>
    <source>
        <strain evidence="7">ATCC MYA-139 / BCRC 22969 / CBS 8797 / CCRC 22969 / KCTC 17520 / NBRC 10181 / NCYC 3082</strain>
    </source>
</reference>
<reference evidence="6 7" key="1">
    <citation type="journal article" date="2011" name="Proc. Natl. Acad. Sci. U.S.A.">
        <title>Evolutionary erosion of yeast sex chromosomes by mating-type switching accidents.</title>
        <authorList>
            <person name="Gordon J.L."/>
            <person name="Armisen D."/>
            <person name="Proux-Wera E."/>
            <person name="Oheigeartaigh S.S."/>
            <person name="Byrne K.P."/>
            <person name="Wolfe K.H."/>
        </authorList>
    </citation>
    <scope>NUCLEOTIDE SEQUENCE [LARGE SCALE GENOMIC DNA]</scope>
    <source>
        <strain evidence="7">ATCC MYA-139 / BCRC 22969 / CBS 8797 / CCRC 22969 / KCTC 17520 / NBRC 10181 / NCYC 3082</strain>
    </source>
</reference>
<comment type="cofactor">
    <cofactor evidence="1">
        <name>FMN</name>
        <dbReference type="ChEBI" id="CHEBI:58210"/>
    </cofactor>
</comment>
<organism evidence="6 7">
    <name type="scientific">Huiozyma naganishii (strain ATCC MYA-139 / BCRC 22969 / CBS 8797 / KCTC 17520 / NBRC 10181 / NCYC 3082 / Yp74L-3)</name>
    <name type="common">Yeast</name>
    <name type="synonym">Kazachstania naganishii</name>
    <dbReference type="NCBI Taxonomy" id="1071383"/>
    <lineage>
        <taxon>Eukaryota</taxon>
        <taxon>Fungi</taxon>
        <taxon>Dikarya</taxon>
        <taxon>Ascomycota</taxon>
        <taxon>Saccharomycotina</taxon>
        <taxon>Saccharomycetes</taxon>
        <taxon>Saccharomycetales</taxon>
        <taxon>Saccharomycetaceae</taxon>
        <taxon>Huiozyma</taxon>
    </lineage>
</organism>
<keyword evidence="3" id="KW-0285">Flavoprotein</keyword>
<dbReference type="EMBL" id="HE978323">
    <property type="protein sequence ID" value="CCK72116.1"/>
    <property type="molecule type" value="Genomic_DNA"/>
</dbReference>
<dbReference type="GO" id="GO:0003959">
    <property type="term" value="F:NADPH dehydrogenase activity"/>
    <property type="evidence" value="ECO:0007669"/>
    <property type="project" value="UniProtKB-ARBA"/>
</dbReference>
<evidence type="ECO:0000259" key="5">
    <source>
        <dbReference type="Pfam" id="PF00724"/>
    </source>
</evidence>
<evidence type="ECO:0000313" key="6">
    <source>
        <dbReference type="EMBL" id="CCK72116.1"/>
    </source>
</evidence>
<dbReference type="Gene3D" id="3.20.20.70">
    <property type="entry name" value="Aldolase class I"/>
    <property type="match status" value="1"/>
</dbReference>
<dbReference type="OrthoDB" id="276546at2759"/>
<feature type="domain" description="NADH:flavin oxidoreductase/NADH oxidase N-terminal" evidence="5">
    <location>
        <begin position="16"/>
        <end position="368"/>
    </location>
</feature>
<dbReference type="OMA" id="TGSADNY"/>
<dbReference type="CDD" id="cd02933">
    <property type="entry name" value="OYE_like_FMN"/>
    <property type="match status" value="1"/>
</dbReference>
<dbReference type="GO" id="GO:0006915">
    <property type="term" value="P:apoptotic process"/>
    <property type="evidence" value="ECO:0007669"/>
    <property type="project" value="UniProtKB-ARBA"/>
</dbReference>